<evidence type="ECO:0000256" key="8">
    <source>
        <dbReference type="SAM" id="Phobius"/>
    </source>
</evidence>
<dbReference type="GO" id="GO:0055085">
    <property type="term" value="P:transmembrane transport"/>
    <property type="evidence" value="ECO:0007669"/>
    <property type="project" value="InterPro"/>
</dbReference>
<organism evidence="10 11">
    <name type="scientific">Ceratodon purpureus</name>
    <name type="common">Fire moss</name>
    <name type="synonym">Dicranum purpureum</name>
    <dbReference type="NCBI Taxonomy" id="3225"/>
    <lineage>
        <taxon>Eukaryota</taxon>
        <taxon>Viridiplantae</taxon>
        <taxon>Streptophyta</taxon>
        <taxon>Embryophyta</taxon>
        <taxon>Bryophyta</taxon>
        <taxon>Bryophytina</taxon>
        <taxon>Bryopsida</taxon>
        <taxon>Dicranidae</taxon>
        <taxon>Pseudoditrichales</taxon>
        <taxon>Ditrichaceae</taxon>
        <taxon>Ceratodon</taxon>
    </lineage>
</organism>
<sequence length="703" mass="75932">MAWAKPSKVAAGSIAFMVWWILSVFPALPLLPIGRTAGSLLGGTLMVVFGVLSPDQAFAAVDLPILGLLFGTMVVSVMLQQAGLFLYLGRMLSWKTRGGIDLMCRLSLLSALSSALFTNDTTCVFLTGFVLKLCKEKKLHPKPFLLALACSANIGSSATPIGNPQNLVIAVGSGIGFGKFLAGVFPAMAVGLVVNTLLLVVVYGRRLSLDPSRAAETVTRSREDGEDVHGIAPDMTDHRGWGQMSRADLSGPRVSVNESHQIEQRREGNGEIMDESSERDVGGRLDHDNGVNRSVPERDVEERLDCENGVNRSVPERDVEERLDCENGVNRSVPERDVEGQLHQHETVKPDGPPRRSFRTASYSASGVLPFRDPSTLRNSLRLRNSYKEKMRKSWMKHKEKLWKISVYLVTLGMLAALLAGLSLPWTAITAAVAMLILNFSDAGPSLDKVFASSHILENWNGLKPSLLLCISVECHQEAMYSVAGRVGGTGRNQRKQPDGLLGIACLSSELESSGREPRLGFELCENLVVSYNLLVFFSGMFIATSGFNATGAPQEFWSAVEPHSRIDTASGVSVLSLVVTVLSNVVSNVPTVILLGGKVAASAVSSGASSDKAWFILAWVSTVAGNLTLVGSAANIIVCEEARETQAEKKLREEQLNNLGGDYIGPARLTYDLTFWNHLKFGFPSTLIVIAVGLIPIALQKS</sequence>
<evidence type="ECO:0000256" key="5">
    <source>
        <dbReference type="ARBA" id="ARBA00022989"/>
    </source>
</evidence>
<keyword evidence="4 8" id="KW-0812">Transmembrane</keyword>
<feature type="transmembrane region" description="Helical" evidence="8">
    <location>
        <begin position="9"/>
        <end position="27"/>
    </location>
</feature>
<feature type="domain" description="Citrate transporter-like" evidence="9">
    <location>
        <begin position="18"/>
        <end position="450"/>
    </location>
</feature>
<keyword evidence="6 8" id="KW-0472">Membrane</keyword>
<keyword evidence="11" id="KW-1185">Reference proteome</keyword>
<evidence type="ECO:0000256" key="7">
    <source>
        <dbReference type="SAM" id="MobiDB-lite"/>
    </source>
</evidence>
<feature type="compositionally biased region" description="Basic and acidic residues" evidence="7">
    <location>
        <begin position="276"/>
        <end position="293"/>
    </location>
</feature>
<feature type="compositionally biased region" description="Basic and acidic residues" evidence="7">
    <location>
        <begin position="219"/>
        <end position="240"/>
    </location>
</feature>
<comment type="subcellular location">
    <subcellularLocation>
        <location evidence="1">Cell membrane</location>
        <topology evidence="1">Multi-pass membrane protein</topology>
    </subcellularLocation>
</comment>
<dbReference type="EMBL" id="CM026421">
    <property type="protein sequence ID" value="KAG0593347.1"/>
    <property type="molecule type" value="Genomic_DNA"/>
</dbReference>
<feature type="transmembrane region" description="Helical" evidence="8">
    <location>
        <begin position="570"/>
        <end position="596"/>
    </location>
</feature>
<keyword evidence="3" id="KW-1003">Cell membrane</keyword>
<feature type="transmembrane region" description="Helical" evidence="8">
    <location>
        <begin position="682"/>
        <end position="700"/>
    </location>
</feature>
<dbReference type="Pfam" id="PF03600">
    <property type="entry name" value="CitMHS"/>
    <property type="match status" value="2"/>
</dbReference>
<keyword evidence="5 8" id="KW-1133">Transmembrane helix</keyword>
<feature type="region of interest" description="Disordered" evidence="7">
    <location>
        <begin position="218"/>
        <end position="293"/>
    </location>
</feature>
<dbReference type="PANTHER" id="PTHR43302">
    <property type="entry name" value="TRANSPORTER ARSB-RELATED"/>
    <property type="match status" value="1"/>
</dbReference>
<feature type="domain" description="Citrate transporter-like" evidence="9">
    <location>
        <begin position="530"/>
        <end position="625"/>
    </location>
</feature>
<feature type="transmembrane region" description="Helical" evidence="8">
    <location>
        <begin position="65"/>
        <end position="88"/>
    </location>
</feature>
<feature type="transmembrane region" description="Helical" evidence="8">
    <location>
        <begin position="33"/>
        <end position="53"/>
    </location>
</feature>
<evidence type="ECO:0000259" key="9">
    <source>
        <dbReference type="Pfam" id="PF03600"/>
    </source>
</evidence>
<evidence type="ECO:0000256" key="4">
    <source>
        <dbReference type="ARBA" id="ARBA00022692"/>
    </source>
</evidence>
<protein>
    <recommendedName>
        <fullName evidence="9">Citrate transporter-like domain-containing protein</fullName>
    </recommendedName>
</protein>
<evidence type="ECO:0000313" key="10">
    <source>
        <dbReference type="EMBL" id="KAG0593347.1"/>
    </source>
</evidence>
<evidence type="ECO:0000256" key="2">
    <source>
        <dbReference type="ARBA" id="ARBA00022448"/>
    </source>
</evidence>
<reference evidence="10" key="1">
    <citation type="submission" date="2020-06" db="EMBL/GenBank/DDBJ databases">
        <title>WGS assembly of Ceratodon purpureus strain R40.</title>
        <authorList>
            <person name="Carey S.B."/>
            <person name="Jenkins J."/>
            <person name="Shu S."/>
            <person name="Lovell J.T."/>
            <person name="Sreedasyam A."/>
            <person name="Maumus F."/>
            <person name="Tiley G.P."/>
            <person name="Fernandez-Pozo N."/>
            <person name="Barry K."/>
            <person name="Chen C."/>
            <person name="Wang M."/>
            <person name="Lipzen A."/>
            <person name="Daum C."/>
            <person name="Saski C.A."/>
            <person name="Payton A.C."/>
            <person name="Mcbreen J.C."/>
            <person name="Conrad R.E."/>
            <person name="Kollar L.M."/>
            <person name="Olsson S."/>
            <person name="Huttunen S."/>
            <person name="Landis J.B."/>
            <person name="Wickett N.J."/>
            <person name="Johnson M.G."/>
            <person name="Rensing S.A."/>
            <person name="Grimwood J."/>
            <person name="Schmutz J."/>
            <person name="Mcdaniel S.F."/>
        </authorList>
    </citation>
    <scope>NUCLEOTIDE SEQUENCE</scope>
    <source>
        <strain evidence="10">R40</strain>
    </source>
</reference>
<feature type="transmembrane region" description="Helical" evidence="8">
    <location>
        <begin position="529"/>
        <end position="550"/>
    </location>
</feature>
<evidence type="ECO:0000313" key="11">
    <source>
        <dbReference type="Proteomes" id="UP000822688"/>
    </source>
</evidence>
<keyword evidence="2" id="KW-0813">Transport</keyword>
<feature type="transmembrane region" description="Helical" evidence="8">
    <location>
        <begin position="402"/>
        <end position="420"/>
    </location>
</feature>
<comment type="caution">
    <text evidence="10">The sequence shown here is derived from an EMBL/GenBank/DDBJ whole genome shotgun (WGS) entry which is preliminary data.</text>
</comment>
<evidence type="ECO:0000256" key="6">
    <source>
        <dbReference type="ARBA" id="ARBA00023136"/>
    </source>
</evidence>
<dbReference type="PANTHER" id="PTHR43302:SF5">
    <property type="entry name" value="TRANSPORTER ARSB-RELATED"/>
    <property type="match status" value="1"/>
</dbReference>
<evidence type="ECO:0000256" key="3">
    <source>
        <dbReference type="ARBA" id="ARBA00022475"/>
    </source>
</evidence>
<feature type="compositionally biased region" description="Basic and acidic residues" evidence="7">
    <location>
        <begin position="337"/>
        <end position="354"/>
    </location>
</feature>
<accession>A0A8T0JC09</accession>
<gene>
    <name evidence="10" type="ORF">KC19_1G322600</name>
</gene>
<evidence type="ECO:0000256" key="1">
    <source>
        <dbReference type="ARBA" id="ARBA00004651"/>
    </source>
</evidence>
<dbReference type="InterPro" id="IPR004680">
    <property type="entry name" value="Cit_transptr-like_dom"/>
</dbReference>
<dbReference type="Proteomes" id="UP000822688">
    <property type="component" value="Chromosome 1"/>
</dbReference>
<dbReference type="AlphaFoldDB" id="A0A8T0JC09"/>
<feature type="region of interest" description="Disordered" evidence="7">
    <location>
        <begin position="337"/>
        <end position="359"/>
    </location>
</feature>
<feature type="compositionally biased region" description="Basic and acidic residues" evidence="7">
    <location>
        <begin position="260"/>
        <end position="269"/>
    </location>
</feature>
<feature type="transmembrane region" description="Helical" evidence="8">
    <location>
        <begin position="617"/>
        <end position="639"/>
    </location>
</feature>
<name>A0A8T0JC09_CERPU</name>
<proteinExistence type="predicted"/>
<feature type="transmembrane region" description="Helical" evidence="8">
    <location>
        <begin position="108"/>
        <end position="131"/>
    </location>
</feature>
<feature type="transmembrane region" description="Helical" evidence="8">
    <location>
        <begin position="181"/>
        <end position="203"/>
    </location>
</feature>
<dbReference type="GO" id="GO:0005886">
    <property type="term" value="C:plasma membrane"/>
    <property type="evidence" value="ECO:0007669"/>
    <property type="project" value="UniProtKB-SubCell"/>
</dbReference>